<keyword evidence="8 15" id="KW-0694">RNA-binding</keyword>
<evidence type="ECO:0000256" key="7">
    <source>
        <dbReference type="ARBA" id="ARBA00022691"/>
    </source>
</evidence>
<proteinExistence type="inferred from homology"/>
<keyword evidence="10 15" id="KW-0539">Nucleus</keyword>
<dbReference type="Pfam" id="PF03291">
    <property type="entry name" value="mRNA_G-N7_MeTrfase"/>
    <property type="match status" value="2"/>
</dbReference>
<evidence type="ECO:0000256" key="10">
    <source>
        <dbReference type="ARBA" id="ARBA00023242"/>
    </source>
</evidence>
<feature type="compositionally biased region" description="Acidic residues" evidence="17">
    <location>
        <begin position="332"/>
        <end position="345"/>
    </location>
</feature>
<evidence type="ECO:0000256" key="5">
    <source>
        <dbReference type="ARBA" id="ARBA00022664"/>
    </source>
</evidence>
<dbReference type="InterPro" id="IPR039753">
    <property type="entry name" value="RG7MT1"/>
</dbReference>
<feature type="region of interest" description="Disordered" evidence="17">
    <location>
        <begin position="276"/>
        <end position="345"/>
    </location>
</feature>
<comment type="similarity">
    <text evidence="15">Belongs to the class I-like SAM-binding methyltransferase superfamily. mRNA cap 0 methyltransferase family.</text>
</comment>
<keyword evidence="5 15" id="KW-0507">mRNA processing</keyword>
<dbReference type="PROSITE" id="PS51562">
    <property type="entry name" value="RNA_CAP0_MT"/>
    <property type="match status" value="1"/>
</dbReference>
<evidence type="ECO:0000256" key="4">
    <source>
        <dbReference type="ARBA" id="ARBA00022603"/>
    </source>
</evidence>
<dbReference type="PANTHER" id="PTHR12189">
    <property type="entry name" value="MRNA GUANINE-7- METHYLTRANSFERASE"/>
    <property type="match status" value="1"/>
</dbReference>
<dbReference type="InterPro" id="IPR004971">
    <property type="entry name" value="mRNA_G-N7_MeTrfase_dom"/>
</dbReference>
<dbReference type="Proteomes" id="UP000799444">
    <property type="component" value="Unassembled WGS sequence"/>
</dbReference>
<feature type="site" description="mRNA cap binding" evidence="16">
    <location>
        <position position="135"/>
    </location>
</feature>
<evidence type="ECO:0000256" key="1">
    <source>
        <dbReference type="ARBA" id="ARBA00003378"/>
    </source>
</evidence>
<evidence type="ECO:0000256" key="14">
    <source>
        <dbReference type="ARBA" id="ARBA00049739"/>
    </source>
</evidence>
<dbReference type="OrthoDB" id="10248867at2759"/>
<evidence type="ECO:0000256" key="8">
    <source>
        <dbReference type="ARBA" id="ARBA00022884"/>
    </source>
</evidence>
<feature type="site" description="mRNA cap binding" evidence="16">
    <location>
        <position position="388"/>
    </location>
</feature>
<dbReference type="GO" id="GO:0004482">
    <property type="term" value="F:mRNA 5'-cap (guanine-N7-)-methyltransferase activity"/>
    <property type="evidence" value="ECO:0007669"/>
    <property type="project" value="UniProtKB-EC"/>
</dbReference>
<keyword evidence="6 15" id="KW-0808">Transferase</keyword>
<dbReference type="InterPro" id="IPR016899">
    <property type="entry name" value="mRNA_G-N7_MeTrfase_euk"/>
</dbReference>
<feature type="compositionally biased region" description="Basic residues" evidence="17">
    <location>
        <begin position="14"/>
        <end position="32"/>
    </location>
</feature>
<feature type="compositionally biased region" description="Basic and acidic residues" evidence="17">
    <location>
        <begin position="315"/>
        <end position="331"/>
    </location>
</feature>
<dbReference type="PIRSF" id="PIRSF028762">
    <property type="entry name" value="ABD1"/>
    <property type="match status" value="1"/>
</dbReference>
<sequence>MAGPSQPQQGTKRERSRSRSPSRSPPRQRKRPGAAARITAADRDAARQRQLEREKEETERAQKAAASRGVHDVVKQHYNMVPERGREWRVTDSKIKGLRSFNNWVKSSTIQKFIGDERHINVLDIGCGKGGDLQKWQSSRKLELYIGCDPADVSIKQARDRYEQMRKRTRRDQRLFHAEFYTKDCFGEWLGDIPIIQQVGIDGSVGPGNAASQRWGGGGFDIVTMMFCMHYAFESEQKARGMLRNVAGSLKKGGRFIGCIPNSDVLSAKVVEHHKANGTVPAETNGAAESGDEDDDRPTFASDDEDDWDPETSLDDPKPKEGEGKGKKAEADGEDKEEGEAEEEGFEWGNSIYRVKFPGKTPPDGVFRPPFGWKYFYFLEEAVEEVPEYVVPWEAFRALAEDYNLELEYRKPFGEVWEEQKDDPILGPLSERMGVRDRATGRLITNEEELSAADFYHTFCFHKV</sequence>
<evidence type="ECO:0000313" key="20">
    <source>
        <dbReference type="Proteomes" id="UP000799444"/>
    </source>
</evidence>
<dbReference type="EC" id="2.1.1.56" evidence="3 15"/>
<protein>
    <recommendedName>
        <fullName evidence="14 15">mRNA cap guanine-N(7) methyltransferase</fullName>
        <ecNumber evidence="3 15">2.1.1.56</ecNumber>
    </recommendedName>
    <alternativeName>
        <fullName evidence="11 15">mRNA (guanine-N(7))-methyltransferase</fullName>
    </alternativeName>
    <alternativeName>
        <fullName evidence="12 15">mRNA cap methyltransferase</fullName>
    </alternativeName>
</protein>
<feature type="site" description="mRNA cap binding" evidence="16">
    <location>
        <position position="456"/>
    </location>
</feature>
<evidence type="ECO:0000256" key="13">
    <source>
        <dbReference type="ARBA" id="ARBA00044712"/>
    </source>
</evidence>
<accession>A0A9P4R2T1</accession>
<evidence type="ECO:0000256" key="17">
    <source>
        <dbReference type="SAM" id="MobiDB-lite"/>
    </source>
</evidence>
<feature type="site" description="mRNA cap binding" evidence="16">
    <location>
        <position position="161"/>
    </location>
</feature>
<dbReference type="GO" id="GO:0003723">
    <property type="term" value="F:RNA binding"/>
    <property type="evidence" value="ECO:0007669"/>
    <property type="project" value="UniProtKB-KW"/>
</dbReference>
<organism evidence="19 20">
    <name type="scientific">Polyplosphaeria fusca</name>
    <dbReference type="NCBI Taxonomy" id="682080"/>
    <lineage>
        <taxon>Eukaryota</taxon>
        <taxon>Fungi</taxon>
        <taxon>Dikarya</taxon>
        <taxon>Ascomycota</taxon>
        <taxon>Pezizomycotina</taxon>
        <taxon>Dothideomycetes</taxon>
        <taxon>Pleosporomycetidae</taxon>
        <taxon>Pleosporales</taxon>
        <taxon>Tetraplosphaeriaceae</taxon>
        <taxon>Polyplosphaeria</taxon>
    </lineage>
</organism>
<dbReference type="Gene3D" id="3.40.50.150">
    <property type="entry name" value="Vaccinia Virus protein VP39"/>
    <property type="match status" value="1"/>
</dbReference>
<evidence type="ECO:0000256" key="16">
    <source>
        <dbReference type="PIRSR" id="PIRSR028762-2"/>
    </source>
</evidence>
<dbReference type="AlphaFoldDB" id="A0A9P4R2T1"/>
<feature type="site" description="mRNA cap binding" evidence="16">
    <location>
        <position position="230"/>
    </location>
</feature>
<feature type="site" description="mRNA cap binding" evidence="16">
    <location>
        <position position="129"/>
    </location>
</feature>
<feature type="compositionally biased region" description="Basic and acidic residues" evidence="17">
    <location>
        <begin position="40"/>
        <end position="62"/>
    </location>
</feature>
<dbReference type="PANTHER" id="PTHR12189:SF2">
    <property type="entry name" value="MRNA CAP GUANINE-N7 METHYLTRANSFERASE"/>
    <property type="match status" value="1"/>
</dbReference>
<feature type="region of interest" description="Disordered" evidence="17">
    <location>
        <begin position="1"/>
        <end position="70"/>
    </location>
</feature>
<evidence type="ECO:0000256" key="11">
    <source>
        <dbReference type="ARBA" id="ARBA00032772"/>
    </source>
</evidence>
<comment type="catalytic activity">
    <reaction evidence="13">
        <text>a 5'-end (5'-triphosphoguanosine)-ribonucleoside in mRNA + S-adenosyl-L-methionine = a 5'-end (N(7)-methyl 5'-triphosphoguanosine)-ribonucleoside in mRNA + S-adenosyl-L-homocysteine</text>
        <dbReference type="Rhea" id="RHEA:67008"/>
        <dbReference type="Rhea" id="RHEA-COMP:17166"/>
        <dbReference type="Rhea" id="RHEA-COMP:17167"/>
        <dbReference type="ChEBI" id="CHEBI:57856"/>
        <dbReference type="ChEBI" id="CHEBI:59789"/>
        <dbReference type="ChEBI" id="CHEBI:156461"/>
        <dbReference type="ChEBI" id="CHEBI:167617"/>
        <dbReference type="EC" id="2.1.1.56"/>
    </reaction>
</comment>
<comment type="function">
    <text evidence="1">Responsible for methylating the 5'-cap structure of mRNAs.</text>
</comment>
<dbReference type="EMBL" id="ML996131">
    <property type="protein sequence ID" value="KAF2735821.1"/>
    <property type="molecule type" value="Genomic_DNA"/>
</dbReference>
<evidence type="ECO:0000259" key="18">
    <source>
        <dbReference type="PROSITE" id="PS51562"/>
    </source>
</evidence>
<dbReference type="CDD" id="cd02440">
    <property type="entry name" value="AdoMet_MTases"/>
    <property type="match status" value="1"/>
</dbReference>
<feature type="compositionally biased region" description="Polar residues" evidence="17">
    <location>
        <begin position="1"/>
        <end position="10"/>
    </location>
</feature>
<comment type="subcellular location">
    <subcellularLocation>
        <location evidence="2 15">Nucleus</location>
    </subcellularLocation>
</comment>
<gene>
    <name evidence="19" type="ORF">EJ04DRAFT_511447</name>
</gene>
<feature type="compositionally biased region" description="Acidic residues" evidence="17">
    <location>
        <begin position="290"/>
        <end position="314"/>
    </location>
</feature>
<name>A0A9P4R2T1_9PLEO</name>
<feature type="binding site" evidence="16">
    <location>
        <begin position="102"/>
        <end position="103"/>
    </location>
    <ligand>
        <name>mRNA</name>
        <dbReference type="ChEBI" id="CHEBI:33699"/>
    </ligand>
</feature>
<keyword evidence="20" id="KW-1185">Reference proteome</keyword>
<keyword evidence="4 15" id="KW-0489">Methyltransferase</keyword>
<evidence type="ECO:0000256" key="3">
    <source>
        <dbReference type="ARBA" id="ARBA00011926"/>
    </source>
</evidence>
<feature type="domain" description="MRNA cap 0 methyltransferase" evidence="18">
    <location>
        <begin position="93"/>
        <end position="464"/>
    </location>
</feature>
<reference evidence="19" key="1">
    <citation type="journal article" date="2020" name="Stud. Mycol.">
        <title>101 Dothideomycetes genomes: a test case for predicting lifestyles and emergence of pathogens.</title>
        <authorList>
            <person name="Haridas S."/>
            <person name="Albert R."/>
            <person name="Binder M."/>
            <person name="Bloem J."/>
            <person name="Labutti K."/>
            <person name="Salamov A."/>
            <person name="Andreopoulos B."/>
            <person name="Baker S."/>
            <person name="Barry K."/>
            <person name="Bills G."/>
            <person name="Bluhm B."/>
            <person name="Cannon C."/>
            <person name="Castanera R."/>
            <person name="Culley D."/>
            <person name="Daum C."/>
            <person name="Ezra D."/>
            <person name="Gonzalez J."/>
            <person name="Henrissat B."/>
            <person name="Kuo A."/>
            <person name="Liang C."/>
            <person name="Lipzen A."/>
            <person name="Lutzoni F."/>
            <person name="Magnuson J."/>
            <person name="Mondo S."/>
            <person name="Nolan M."/>
            <person name="Ohm R."/>
            <person name="Pangilinan J."/>
            <person name="Park H.-J."/>
            <person name="Ramirez L."/>
            <person name="Alfaro M."/>
            <person name="Sun H."/>
            <person name="Tritt A."/>
            <person name="Yoshinaga Y."/>
            <person name="Zwiers L.-H."/>
            <person name="Turgeon B."/>
            <person name="Goodwin S."/>
            <person name="Spatafora J."/>
            <person name="Crous P."/>
            <person name="Grigoriev I."/>
        </authorList>
    </citation>
    <scope>NUCLEOTIDE SEQUENCE</scope>
    <source>
        <strain evidence="19">CBS 125425</strain>
    </source>
</reference>
<keyword evidence="7 15" id="KW-0949">S-adenosyl-L-methionine</keyword>
<evidence type="ECO:0000256" key="6">
    <source>
        <dbReference type="ARBA" id="ARBA00022679"/>
    </source>
</evidence>
<keyword evidence="9 15" id="KW-0506">mRNA capping</keyword>
<dbReference type="InterPro" id="IPR029063">
    <property type="entry name" value="SAM-dependent_MTases_sf"/>
</dbReference>
<evidence type="ECO:0000313" key="19">
    <source>
        <dbReference type="EMBL" id="KAF2735821.1"/>
    </source>
</evidence>
<comment type="caution">
    <text evidence="19">The sequence shown here is derived from an EMBL/GenBank/DDBJ whole genome shotgun (WGS) entry which is preliminary data.</text>
</comment>
<evidence type="ECO:0000256" key="2">
    <source>
        <dbReference type="ARBA" id="ARBA00004123"/>
    </source>
</evidence>
<dbReference type="SUPFAM" id="SSF53335">
    <property type="entry name" value="S-adenosyl-L-methionine-dependent methyltransferases"/>
    <property type="match status" value="1"/>
</dbReference>
<evidence type="ECO:0000256" key="15">
    <source>
        <dbReference type="PIRNR" id="PIRNR028762"/>
    </source>
</evidence>
<evidence type="ECO:0000256" key="9">
    <source>
        <dbReference type="ARBA" id="ARBA00023042"/>
    </source>
</evidence>
<dbReference type="GO" id="GO:0005634">
    <property type="term" value="C:nucleus"/>
    <property type="evidence" value="ECO:0007669"/>
    <property type="project" value="UniProtKB-SubCell"/>
</dbReference>
<evidence type="ECO:0000256" key="12">
    <source>
        <dbReference type="ARBA" id="ARBA00033387"/>
    </source>
</evidence>